<dbReference type="InterPro" id="IPR029056">
    <property type="entry name" value="Ribokinase-like"/>
</dbReference>
<protein>
    <recommendedName>
        <fullName evidence="1">Carbohydrate kinase PfkB domain-containing protein</fullName>
    </recommendedName>
</protein>
<name>A0A6G1DJB2_9ORYZ</name>
<dbReference type="InterPro" id="IPR011611">
    <property type="entry name" value="PfkB_dom"/>
</dbReference>
<sequence>MQRYPWHHHEFTTQLAPVDPFVRSRLRVKRRDQAKLTAPSSSSSKLAGFPLPASASPMALQTLNPHPRHAVPLPRRHAPQPVIHLPPRRRLAGVARPRAVAVAVSEAGRRWPPAEGGEEGKETDLATLGNLCVDVVLSVPQLPPAPREEREAYMERLAASPPDQKFWEAGGNCNLAFAAARLGLCCSTLGHVGEEIYGKFLLDVLEAEGIRVVGMLDNSNASACRHAYETLLCWVLVDPFQRHGFCSRADFSDEPAFSWIRKLPAETKTAIHHSKILFCNGYAFDELFPDVISSAIDCAIVAGTAVFFDPGPRGKSLLHGTLDEQRALEHSLRLSDVLLLTSDEAESLTNMRNPIQAGQELLKRGIRTKWVVIKMGSKGSIMVTKSAVSCAPSFMIDVVDTVGCGDSFTAAIAFGFLHNLPAVSTLTLANAVGAATATGCGAGRNVAHLDKVLQLLRESNINDDSTTWSELLDGSSLCCEVSVLSKSAVNGFSDRLGHVPICSVVSNLLSMFEAVSERSTVQA</sequence>
<organism evidence="2 3">
    <name type="scientific">Oryza meyeriana var. granulata</name>
    <dbReference type="NCBI Taxonomy" id="110450"/>
    <lineage>
        <taxon>Eukaryota</taxon>
        <taxon>Viridiplantae</taxon>
        <taxon>Streptophyta</taxon>
        <taxon>Embryophyta</taxon>
        <taxon>Tracheophyta</taxon>
        <taxon>Spermatophyta</taxon>
        <taxon>Magnoliopsida</taxon>
        <taxon>Liliopsida</taxon>
        <taxon>Poales</taxon>
        <taxon>Poaceae</taxon>
        <taxon>BOP clade</taxon>
        <taxon>Oryzoideae</taxon>
        <taxon>Oryzeae</taxon>
        <taxon>Oryzinae</taxon>
        <taxon>Oryza</taxon>
        <taxon>Oryza meyeriana</taxon>
    </lineage>
</organism>
<comment type="caution">
    <text evidence="2">The sequence shown here is derived from an EMBL/GenBank/DDBJ whole genome shotgun (WGS) entry which is preliminary data.</text>
</comment>
<proteinExistence type="predicted"/>
<dbReference type="PANTHER" id="PTHR47826:SF1">
    <property type="entry name" value="OS03G0164700 PROTEIN"/>
    <property type="match status" value="1"/>
</dbReference>
<dbReference type="Pfam" id="PF00294">
    <property type="entry name" value="PfkB"/>
    <property type="match status" value="1"/>
</dbReference>
<dbReference type="Gene3D" id="3.40.1190.20">
    <property type="match status" value="1"/>
</dbReference>
<dbReference type="OrthoDB" id="415590at2759"/>
<dbReference type="PANTHER" id="PTHR47826">
    <property type="entry name" value="OS03G0164700 PROTEIN"/>
    <property type="match status" value="1"/>
</dbReference>
<dbReference type="Proteomes" id="UP000479710">
    <property type="component" value="Unassembled WGS sequence"/>
</dbReference>
<dbReference type="SUPFAM" id="SSF53613">
    <property type="entry name" value="Ribokinase-like"/>
    <property type="match status" value="1"/>
</dbReference>
<evidence type="ECO:0000313" key="3">
    <source>
        <dbReference type="Proteomes" id="UP000479710"/>
    </source>
</evidence>
<reference evidence="2 3" key="1">
    <citation type="submission" date="2019-11" db="EMBL/GenBank/DDBJ databases">
        <title>Whole genome sequence of Oryza granulata.</title>
        <authorList>
            <person name="Li W."/>
        </authorList>
    </citation>
    <scope>NUCLEOTIDE SEQUENCE [LARGE SCALE GENOMIC DNA]</scope>
    <source>
        <strain evidence="3">cv. Menghai</strain>
        <tissue evidence="2">Leaf</tissue>
    </source>
</reference>
<evidence type="ECO:0000259" key="1">
    <source>
        <dbReference type="Pfam" id="PF00294"/>
    </source>
</evidence>
<accession>A0A6G1DJB2</accession>
<keyword evidence="3" id="KW-1185">Reference proteome</keyword>
<dbReference type="AlphaFoldDB" id="A0A6G1DJB2"/>
<feature type="domain" description="Carbohydrate kinase PfkB" evidence="1">
    <location>
        <begin position="165"/>
        <end position="443"/>
    </location>
</feature>
<dbReference type="EMBL" id="SPHZ02000006">
    <property type="protein sequence ID" value="KAF0912915.1"/>
    <property type="molecule type" value="Genomic_DNA"/>
</dbReference>
<evidence type="ECO:0000313" key="2">
    <source>
        <dbReference type="EMBL" id="KAF0912915.1"/>
    </source>
</evidence>
<gene>
    <name evidence="2" type="ORF">E2562_019485</name>
</gene>